<keyword evidence="1" id="KW-0732">Signal</keyword>
<dbReference type="RefSeq" id="WP_259786559.1">
    <property type="nucleotide sequence ID" value="NZ_CP080776.1"/>
</dbReference>
<dbReference type="Proteomes" id="UP001057991">
    <property type="component" value="Chromosome"/>
</dbReference>
<feature type="chain" id="PRO_5040246038" description="DUF2141 domain-containing protein" evidence="1">
    <location>
        <begin position="21"/>
        <end position="144"/>
    </location>
</feature>
<dbReference type="AlphaFoldDB" id="A0A9Q9LY70"/>
<sequence>MKSIVFSTLLASSLATPAVAETLICTFDVTERHRDWVPAQITLIRDRDYGRDKVSAEIFRKSGKPFIPAKLMLSTDERIRFGFQNIDPSVTNAGGYARRDVGSARYSLTIYSDERPALLKATTKPETLGWSNLKVRFKGECKKK</sequence>
<organism evidence="2 3">
    <name type="scientific">Aliiroseovarius crassostreae</name>
    <dbReference type="NCBI Taxonomy" id="154981"/>
    <lineage>
        <taxon>Bacteria</taxon>
        <taxon>Pseudomonadati</taxon>
        <taxon>Pseudomonadota</taxon>
        <taxon>Alphaproteobacteria</taxon>
        <taxon>Rhodobacterales</taxon>
        <taxon>Paracoccaceae</taxon>
        <taxon>Aliiroseovarius</taxon>
    </lineage>
</organism>
<proteinExistence type="predicted"/>
<accession>A0A9Q9LY70</accession>
<reference evidence="2" key="1">
    <citation type="submission" date="2021-08" db="EMBL/GenBank/DDBJ databases">
        <authorList>
            <person name="Nwanade C."/>
            <person name="Wang M."/>
            <person name="Masoudi A."/>
            <person name="Yu Z."/>
            <person name="Liu J."/>
        </authorList>
    </citation>
    <scope>NUCLEOTIDE SEQUENCE</scope>
    <source>
        <strain evidence="2">S056</strain>
    </source>
</reference>
<gene>
    <name evidence="2" type="ORF">K3X48_04840</name>
</gene>
<evidence type="ECO:0000313" key="2">
    <source>
        <dbReference type="EMBL" id="UWP96317.1"/>
    </source>
</evidence>
<name>A0A9Q9LY70_9RHOB</name>
<feature type="signal peptide" evidence="1">
    <location>
        <begin position="1"/>
        <end position="20"/>
    </location>
</feature>
<dbReference type="EMBL" id="CP080776">
    <property type="protein sequence ID" value="UWP96317.1"/>
    <property type="molecule type" value="Genomic_DNA"/>
</dbReference>
<evidence type="ECO:0000313" key="3">
    <source>
        <dbReference type="Proteomes" id="UP001057991"/>
    </source>
</evidence>
<protein>
    <recommendedName>
        <fullName evidence="4">DUF2141 domain-containing protein</fullName>
    </recommendedName>
</protein>
<evidence type="ECO:0008006" key="4">
    <source>
        <dbReference type="Google" id="ProtNLM"/>
    </source>
</evidence>
<evidence type="ECO:0000256" key="1">
    <source>
        <dbReference type="SAM" id="SignalP"/>
    </source>
</evidence>